<feature type="domain" description="DUF302" evidence="1">
    <location>
        <begin position="36"/>
        <end position="98"/>
    </location>
</feature>
<dbReference type="InterPro" id="IPR016796">
    <property type="entry name" value="UCP021774"/>
</dbReference>
<accession>A0A1I1D8F8</accession>
<dbReference type="EMBL" id="FOLG01000001">
    <property type="protein sequence ID" value="SFB71221.1"/>
    <property type="molecule type" value="Genomic_DNA"/>
</dbReference>
<organism evidence="2 3">
    <name type="scientific">Tropicimonas isoalkanivorans</name>
    <dbReference type="NCBI Taxonomy" id="441112"/>
    <lineage>
        <taxon>Bacteria</taxon>
        <taxon>Pseudomonadati</taxon>
        <taxon>Pseudomonadota</taxon>
        <taxon>Alphaproteobacteria</taxon>
        <taxon>Rhodobacterales</taxon>
        <taxon>Roseobacteraceae</taxon>
        <taxon>Tropicimonas</taxon>
    </lineage>
</organism>
<dbReference type="Gene3D" id="3.30.310.70">
    <property type="entry name" value="TT1751-like domain"/>
    <property type="match status" value="1"/>
</dbReference>
<proteinExistence type="predicted"/>
<dbReference type="InterPro" id="IPR035923">
    <property type="entry name" value="TT1751-like_sf"/>
</dbReference>
<dbReference type="PANTHER" id="PTHR38342">
    <property type="entry name" value="SLR5037 PROTEIN"/>
    <property type="match status" value="1"/>
</dbReference>
<dbReference type="STRING" id="441112.SAMN04488094_10164"/>
<dbReference type="PIRSF" id="PIRSF021774">
    <property type="entry name" value="UCP021774"/>
    <property type="match status" value="1"/>
</dbReference>
<dbReference type="PANTHER" id="PTHR38342:SF1">
    <property type="entry name" value="SLR5037 PROTEIN"/>
    <property type="match status" value="1"/>
</dbReference>
<dbReference type="OrthoDB" id="9791067at2"/>
<protein>
    <submittedName>
        <fullName evidence="2">Uncharacterized conserved protein, DUF302 family</fullName>
    </submittedName>
</protein>
<dbReference type="AlphaFoldDB" id="A0A1I1D8F8"/>
<name>A0A1I1D8F8_9RHOB</name>
<evidence type="ECO:0000313" key="3">
    <source>
        <dbReference type="Proteomes" id="UP000198728"/>
    </source>
</evidence>
<keyword evidence="3" id="KW-1185">Reference proteome</keyword>
<dbReference type="Proteomes" id="UP000198728">
    <property type="component" value="Unassembled WGS sequence"/>
</dbReference>
<evidence type="ECO:0000259" key="1">
    <source>
        <dbReference type="Pfam" id="PF03625"/>
    </source>
</evidence>
<dbReference type="SUPFAM" id="SSF103247">
    <property type="entry name" value="TT1751-like"/>
    <property type="match status" value="1"/>
</dbReference>
<dbReference type="CDD" id="cd14797">
    <property type="entry name" value="DUF302"/>
    <property type="match status" value="1"/>
</dbReference>
<evidence type="ECO:0000313" key="2">
    <source>
        <dbReference type="EMBL" id="SFB71221.1"/>
    </source>
</evidence>
<reference evidence="2 3" key="1">
    <citation type="submission" date="2016-10" db="EMBL/GenBank/DDBJ databases">
        <authorList>
            <person name="de Groot N.N."/>
        </authorList>
    </citation>
    <scope>NUCLEOTIDE SEQUENCE [LARGE SCALE GENOMIC DNA]</scope>
    <source>
        <strain evidence="2 3">DSM 19548</strain>
    </source>
</reference>
<gene>
    <name evidence="2" type="ORF">SAMN04488094_10164</name>
</gene>
<dbReference type="RefSeq" id="WP_093358349.1">
    <property type="nucleotide sequence ID" value="NZ_FOLG01000001.1"/>
</dbReference>
<sequence length="128" mass="13981">MAYTIDRQIDSADMEEVERRTRDALSTHGFGVLTEIDLAAKLKEKLGADLEDYKILGACHPPSALEAVKGEPRIGALLPCNVILRKVGDGIEVSAIDPVVAFEPVDKEDVRPVAEKVRKMLEEALADI</sequence>
<dbReference type="InterPro" id="IPR005180">
    <property type="entry name" value="DUF302"/>
</dbReference>
<dbReference type="Pfam" id="PF03625">
    <property type="entry name" value="DUF302"/>
    <property type="match status" value="1"/>
</dbReference>